<dbReference type="Proteomes" id="UP000076727">
    <property type="component" value="Unassembled WGS sequence"/>
</dbReference>
<gene>
    <name evidence="3" type="ORF">DAEQUDRAFT_150760</name>
</gene>
<name>A0A165KLS3_9APHY</name>
<keyword evidence="4" id="KW-1185">Reference proteome</keyword>
<feature type="chain" id="PRO_5007860922" evidence="2">
    <location>
        <begin position="26"/>
        <end position="159"/>
    </location>
</feature>
<protein>
    <submittedName>
        <fullName evidence="3">Uncharacterized protein</fullName>
    </submittedName>
</protein>
<evidence type="ECO:0000313" key="4">
    <source>
        <dbReference type="Proteomes" id="UP000076727"/>
    </source>
</evidence>
<dbReference type="AlphaFoldDB" id="A0A165KLS3"/>
<organism evidence="3 4">
    <name type="scientific">Daedalea quercina L-15889</name>
    <dbReference type="NCBI Taxonomy" id="1314783"/>
    <lineage>
        <taxon>Eukaryota</taxon>
        <taxon>Fungi</taxon>
        <taxon>Dikarya</taxon>
        <taxon>Basidiomycota</taxon>
        <taxon>Agaricomycotina</taxon>
        <taxon>Agaricomycetes</taxon>
        <taxon>Polyporales</taxon>
        <taxon>Fomitopsis</taxon>
    </lineage>
</organism>
<feature type="signal peptide" evidence="2">
    <location>
        <begin position="1"/>
        <end position="25"/>
    </location>
</feature>
<keyword evidence="2" id="KW-0732">Signal</keyword>
<accession>A0A165KLS3</accession>
<evidence type="ECO:0000256" key="2">
    <source>
        <dbReference type="SAM" id="SignalP"/>
    </source>
</evidence>
<feature type="region of interest" description="Disordered" evidence="1">
    <location>
        <begin position="134"/>
        <end position="159"/>
    </location>
</feature>
<reference evidence="3 4" key="1">
    <citation type="journal article" date="2016" name="Mol. Biol. Evol.">
        <title>Comparative Genomics of Early-Diverging Mushroom-Forming Fungi Provides Insights into the Origins of Lignocellulose Decay Capabilities.</title>
        <authorList>
            <person name="Nagy L.G."/>
            <person name="Riley R."/>
            <person name="Tritt A."/>
            <person name="Adam C."/>
            <person name="Daum C."/>
            <person name="Floudas D."/>
            <person name="Sun H."/>
            <person name="Yadav J.S."/>
            <person name="Pangilinan J."/>
            <person name="Larsson K.H."/>
            <person name="Matsuura K."/>
            <person name="Barry K."/>
            <person name="Labutti K."/>
            <person name="Kuo R."/>
            <person name="Ohm R.A."/>
            <person name="Bhattacharya S.S."/>
            <person name="Shirouzu T."/>
            <person name="Yoshinaga Y."/>
            <person name="Martin F.M."/>
            <person name="Grigoriev I.V."/>
            <person name="Hibbett D.S."/>
        </authorList>
    </citation>
    <scope>NUCLEOTIDE SEQUENCE [LARGE SCALE GENOMIC DNA]</scope>
    <source>
        <strain evidence="3 4">L-15889</strain>
    </source>
</reference>
<evidence type="ECO:0000313" key="3">
    <source>
        <dbReference type="EMBL" id="KZT63297.1"/>
    </source>
</evidence>
<evidence type="ECO:0000256" key="1">
    <source>
        <dbReference type="SAM" id="MobiDB-lite"/>
    </source>
</evidence>
<proteinExistence type="predicted"/>
<sequence>MRSGSLARRPGRVLLGHLFFAQARAFLPEISCPISGSDRRTLPEAPRCGLPLSPAQGVPLTETRCGQLDLIPKMHNHVQIDRSGAPAACVRSIVSHIDCGSIRPLQSSTESDQIPACSVAHRCQRDLKPPFGFANQPLHSTPYGPHSGDRDLHAPPYTK</sequence>
<dbReference type="EMBL" id="KV429200">
    <property type="protein sequence ID" value="KZT63297.1"/>
    <property type="molecule type" value="Genomic_DNA"/>
</dbReference>